<dbReference type="AlphaFoldDB" id="A0A0C3A765"/>
<feature type="transmembrane region" description="Helical" evidence="1">
    <location>
        <begin position="91"/>
        <end position="115"/>
    </location>
</feature>
<dbReference type="EMBL" id="KN824430">
    <property type="protein sequence ID" value="KIM20485.1"/>
    <property type="molecule type" value="Genomic_DNA"/>
</dbReference>
<feature type="transmembrane region" description="Helical" evidence="1">
    <location>
        <begin position="56"/>
        <end position="79"/>
    </location>
</feature>
<accession>A0A0C3A765</accession>
<keyword evidence="1" id="KW-1133">Transmembrane helix</keyword>
<dbReference type="HOGENOM" id="CLU_095057_1_0_1"/>
<sequence>MGVFENYGGQARCILYVVLAVWSFILFCTCCSRLGYTSHWRDEPSLNGGRPFYDPCIAELLVASILGEIFSLMMLYQILYQKEQSQFGKNWFEVGGLVLLWLLWIGGAAAASTVWPDLSWCTQYQPCVLLQALMGFAWLGWLTLTALLIGTVYRFKVRNAKWDEHHWNAWGDKTFEMAWRREHATQMKDVEQGEGVPPVPSKA</sequence>
<dbReference type="STRING" id="933852.A0A0C3A765"/>
<dbReference type="OrthoDB" id="2501127at2759"/>
<evidence type="ECO:0008006" key="4">
    <source>
        <dbReference type="Google" id="ProtNLM"/>
    </source>
</evidence>
<keyword evidence="1" id="KW-0812">Transmembrane</keyword>
<evidence type="ECO:0000313" key="3">
    <source>
        <dbReference type="Proteomes" id="UP000054097"/>
    </source>
</evidence>
<feature type="transmembrane region" description="Helical" evidence="1">
    <location>
        <begin position="135"/>
        <end position="155"/>
    </location>
</feature>
<dbReference type="Proteomes" id="UP000054097">
    <property type="component" value="Unassembled WGS sequence"/>
</dbReference>
<reference evidence="3" key="2">
    <citation type="submission" date="2015-01" db="EMBL/GenBank/DDBJ databases">
        <title>Evolutionary Origins and Diversification of the Mycorrhizal Mutualists.</title>
        <authorList>
            <consortium name="DOE Joint Genome Institute"/>
            <consortium name="Mycorrhizal Genomics Consortium"/>
            <person name="Kohler A."/>
            <person name="Kuo A."/>
            <person name="Nagy L.G."/>
            <person name="Floudas D."/>
            <person name="Copeland A."/>
            <person name="Barry K.W."/>
            <person name="Cichocki N."/>
            <person name="Veneault-Fourrey C."/>
            <person name="LaButti K."/>
            <person name="Lindquist E.A."/>
            <person name="Lipzen A."/>
            <person name="Lundell T."/>
            <person name="Morin E."/>
            <person name="Murat C."/>
            <person name="Riley R."/>
            <person name="Ohm R."/>
            <person name="Sun H."/>
            <person name="Tunlid A."/>
            <person name="Henrissat B."/>
            <person name="Grigoriev I.V."/>
            <person name="Hibbett D.S."/>
            <person name="Martin F."/>
        </authorList>
    </citation>
    <scope>NUCLEOTIDE SEQUENCE [LARGE SCALE GENOMIC DNA]</scope>
    <source>
        <strain evidence="3">MAFF 305830</strain>
    </source>
</reference>
<evidence type="ECO:0000313" key="2">
    <source>
        <dbReference type="EMBL" id="KIM20485.1"/>
    </source>
</evidence>
<gene>
    <name evidence="2" type="ORF">M408DRAFT_307690</name>
</gene>
<keyword evidence="1" id="KW-0472">Membrane</keyword>
<feature type="transmembrane region" description="Helical" evidence="1">
    <location>
        <begin position="14"/>
        <end position="36"/>
    </location>
</feature>
<keyword evidence="3" id="KW-1185">Reference proteome</keyword>
<reference evidence="2 3" key="1">
    <citation type="submission" date="2014-04" db="EMBL/GenBank/DDBJ databases">
        <authorList>
            <consortium name="DOE Joint Genome Institute"/>
            <person name="Kuo A."/>
            <person name="Zuccaro A."/>
            <person name="Kohler A."/>
            <person name="Nagy L.G."/>
            <person name="Floudas D."/>
            <person name="Copeland A."/>
            <person name="Barry K.W."/>
            <person name="Cichocki N."/>
            <person name="Veneault-Fourrey C."/>
            <person name="LaButti K."/>
            <person name="Lindquist E.A."/>
            <person name="Lipzen A."/>
            <person name="Lundell T."/>
            <person name="Morin E."/>
            <person name="Murat C."/>
            <person name="Sun H."/>
            <person name="Tunlid A."/>
            <person name="Henrissat B."/>
            <person name="Grigoriev I.V."/>
            <person name="Hibbett D.S."/>
            <person name="Martin F."/>
            <person name="Nordberg H.P."/>
            <person name="Cantor M.N."/>
            <person name="Hua S.X."/>
        </authorList>
    </citation>
    <scope>NUCLEOTIDE SEQUENCE [LARGE SCALE GENOMIC DNA]</scope>
    <source>
        <strain evidence="2 3">MAFF 305830</strain>
    </source>
</reference>
<proteinExistence type="predicted"/>
<organism evidence="2 3">
    <name type="scientific">Serendipita vermifera MAFF 305830</name>
    <dbReference type="NCBI Taxonomy" id="933852"/>
    <lineage>
        <taxon>Eukaryota</taxon>
        <taxon>Fungi</taxon>
        <taxon>Dikarya</taxon>
        <taxon>Basidiomycota</taxon>
        <taxon>Agaricomycotina</taxon>
        <taxon>Agaricomycetes</taxon>
        <taxon>Sebacinales</taxon>
        <taxon>Serendipitaceae</taxon>
        <taxon>Serendipita</taxon>
    </lineage>
</organism>
<protein>
    <recommendedName>
        <fullName evidence="4">MARVEL domain-containing protein</fullName>
    </recommendedName>
</protein>
<name>A0A0C3A765_SERVB</name>
<evidence type="ECO:0000256" key="1">
    <source>
        <dbReference type="SAM" id="Phobius"/>
    </source>
</evidence>